<dbReference type="InterPro" id="IPR041489">
    <property type="entry name" value="PDZ_6"/>
</dbReference>
<dbReference type="GO" id="GO:0004222">
    <property type="term" value="F:metalloendopeptidase activity"/>
    <property type="evidence" value="ECO:0007669"/>
    <property type="project" value="InterPro"/>
</dbReference>
<evidence type="ECO:0000313" key="13">
    <source>
        <dbReference type="EMBL" id="ARN56400.1"/>
    </source>
</evidence>
<dbReference type="PROSITE" id="PS50106">
    <property type="entry name" value="PDZ"/>
    <property type="match status" value="1"/>
</dbReference>
<keyword evidence="14" id="KW-1185">Reference proteome</keyword>
<dbReference type="InterPro" id="IPR001478">
    <property type="entry name" value="PDZ"/>
</dbReference>
<sequence>MEKKKSKKDLVVSLVIFLALIGYFFIANWETASSWAIALLGFGLIIFIHELGHFLVARACDIDCEAFSIGMSIGTPYLFGVKKAEGGLRIRLLPKTSGVREDIEDDCLWIVRVPLGFKEDGDTEYCLGPLPIGGFVKMKGQDDSGPVDSEKDDDPRSFVNKSVGKRMAVVSAGVIFNVIGAFLLFAGLARYGLDKVPAVVGYVAEDSPAQEAGIEPGDEIVSINGRKMEVGGRSNLDYTHIVLAGILGGEEEPVAMKLRRGEDQLRQVEIKPSNASRTQMFGIYKPKVLEVAEFQDAEEYYQRVGLQPGDEIFAIEGEHISNYQDYRDKLKEIYKPHITFSAKRFAENDDLLEAVSSRFKLSYPVTTGNLYNRTDNLANVYSLVPPLKINGGIGVFDPRIDEPEKLSDSRFVRGDVVLQAGNVKFPTFKQLNEVVSKHENKPLELVVLREYEGPRKEVTVTVTPEVREKGGDPKIGINPVLAMSMPIIADTSSSGENYPAAELPKAARILEANGENVSDYFDIISILQNKEIKKLSLKLELESGEKQSYSLELNDGKRFELVKELAEPEPFDDLRVEYRGENIIQAFQLGTYWVGDMLGQSISTIKGLFERKIGADMLSGPIGIARISHRIVEQQDFAFYLYFMGMISCFLAVMNFLPIPVVDGGVFLLLIIEKIKGSPVSYNVQKVLIYIGLALIALLFAVVIFNDISNIINGS</sequence>
<protein>
    <submittedName>
        <fullName evidence="13">Regulator of sigma E protease</fullName>
        <ecNumber evidence="13">3.4.24.-</ecNumber>
    </submittedName>
</protein>
<comment type="similarity">
    <text evidence="3">Belongs to the peptidase M50B family.</text>
</comment>
<keyword evidence="8 11" id="KW-1133">Transmembrane helix</keyword>
<dbReference type="KEGG" id="pbp:STSP1_00781"/>
<keyword evidence="5 11" id="KW-0812">Transmembrane</keyword>
<evidence type="ECO:0000256" key="6">
    <source>
        <dbReference type="ARBA" id="ARBA00022801"/>
    </source>
</evidence>
<evidence type="ECO:0000256" key="11">
    <source>
        <dbReference type="SAM" id="Phobius"/>
    </source>
</evidence>
<proteinExistence type="inferred from homology"/>
<dbReference type="Pfam" id="PF17820">
    <property type="entry name" value="PDZ_6"/>
    <property type="match status" value="1"/>
</dbReference>
<dbReference type="CDD" id="cd06163">
    <property type="entry name" value="S2P-M50_PDZ_RseP-like"/>
    <property type="match status" value="1"/>
</dbReference>
<feature type="transmembrane region" description="Helical" evidence="11">
    <location>
        <begin position="167"/>
        <end position="189"/>
    </location>
</feature>
<reference evidence="14" key="1">
    <citation type="submission" date="2017-04" db="EMBL/GenBank/DDBJ databases">
        <title>Comparative genomics and description of representatives of a novel lineage of planctomycetes thriving in anoxic sediments.</title>
        <authorList>
            <person name="Spring S."/>
            <person name="Bunk B."/>
            <person name="Sproer C."/>
        </authorList>
    </citation>
    <scope>NUCLEOTIDE SEQUENCE [LARGE SCALE GENOMIC DNA]</scope>
    <source>
        <strain evidence="14">ST-PulAB-D4</strain>
    </source>
</reference>
<dbReference type="GO" id="GO:0006508">
    <property type="term" value="P:proteolysis"/>
    <property type="evidence" value="ECO:0007669"/>
    <property type="project" value="UniProtKB-KW"/>
</dbReference>
<dbReference type="InterPro" id="IPR036034">
    <property type="entry name" value="PDZ_sf"/>
</dbReference>
<dbReference type="RefSeq" id="WP_085755095.1">
    <property type="nucleotide sequence ID" value="NZ_CP021023.1"/>
</dbReference>
<dbReference type="GO" id="GO:0016020">
    <property type="term" value="C:membrane"/>
    <property type="evidence" value="ECO:0007669"/>
    <property type="project" value="UniProtKB-SubCell"/>
</dbReference>
<keyword evidence="10 11" id="KW-0472">Membrane</keyword>
<dbReference type="PANTHER" id="PTHR42837">
    <property type="entry name" value="REGULATOR OF SIGMA-E PROTEASE RSEP"/>
    <property type="match status" value="1"/>
</dbReference>
<accession>A0A1W6LKS9</accession>
<evidence type="ECO:0000256" key="2">
    <source>
        <dbReference type="ARBA" id="ARBA00004141"/>
    </source>
</evidence>
<dbReference type="SUPFAM" id="SSF50156">
    <property type="entry name" value="PDZ domain-like"/>
    <property type="match status" value="2"/>
</dbReference>
<gene>
    <name evidence="13" type="primary">rseP</name>
    <name evidence="13" type="ORF">STSP1_00781</name>
</gene>
<evidence type="ECO:0000259" key="12">
    <source>
        <dbReference type="PROSITE" id="PS50106"/>
    </source>
</evidence>
<feature type="transmembrane region" description="Helical" evidence="11">
    <location>
        <begin position="684"/>
        <end position="705"/>
    </location>
</feature>
<evidence type="ECO:0000256" key="10">
    <source>
        <dbReference type="ARBA" id="ARBA00023136"/>
    </source>
</evidence>
<dbReference type="InterPro" id="IPR008915">
    <property type="entry name" value="Peptidase_M50"/>
</dbReference>
<dbReference type="Gene3D" id="2.30.42.10">
    <property type="match status" value="2"/>
</dbReference>
<dbReference type="EC" id="3.4.24.-" evidence="13"/>
<dbReference type="Proteomes" id="UP000193334">
    <property type="component" value="Chromosome"/>
</dbReference>
<name>A0A1W6LKS9_9BACT</name>
<dbReference type="SMART" id="SM00228">
    <property type="entry name" value="PDZ"/>
    <property type="match status" value="1"/>
</dbReference>
<organism evidence="13 14">
    <name type="scientific">Sedimentisphaera salicampi</name>
    <dbReference type="NCBI Taxonomy" id="1941349"/>
    <lineage>
        <taxon>Bacteria</taxon>
        <taxon>Pseudomonadati</taxon>
        <taxon>Planctomycetota</taxon>
        <taxon>Phycisphaerae</taxon>
        <taxon>Sedimentisphaerales</taxon>
        <taxon>Sedimentisphaeraceae</taxon>
        <taxon>Sedimentisphaera</taxon>
    </lineage>
</organism>
<feature type="domain" description="PDZ" evidence="12">
    <location>
        <begin position="187"/>
        <end position="262"/>
    </location>
</feature>
<evidence type="ECO:0000256" key="4">
    <source>
        <dbReference type="ARBA" id="ARBA00022670"/>
    </source>
</evidence>
<evidence type="ECO:0000256" key="5">
    <source>
        <dbReference type="ARBA" id="ARBA00022692"/>
    </source>
</evidence>
<dbReference type="AlphaFoldDB" id="A0A1W6LKS9"/>
<feature type="transmembrane region" description="Helical" evidence="11">
    <location>
        <begin position="32"/>
        <end position="48"/>
    </location>
</feature>
<feature type="transmembrane region" description="Helical" evidence="11">
    <location>
        <begin position="639"/>
        <end position="672"/>
    </location>
</feature>
<keyword evidence="9" id="KW-0482">Metalloprotease</keyword>
<dbReference type="EMBL" id="CP021023">
    <property type="protein sequence ID" value="ARN56400.1"/>
    <property type="molecule type" value="Genomic_DNA"/>
</dbReference>
<dbReference type="STRING" id="1941349.STSP1_00781"/>
<keyword evidence="6 13" id="KW-0378">Hydrolase</keyword>
<evidence type="ECO:0000313" key="14">
    <source>
        <dbReference type="Proteomes" id="UP000193334"/>
    </source>
</evidence>
<evidence type="ECO:0000256" key="8">
    <source>
        <dbReference type="ARBA" id="ARBA00022989"/>
    </source>
</evidence>
<evidence type="ECO:0000256" key="7">
    <source>
        <dbReference type="ARBA" id="ARBA00022833"/>
    </source>
</evidence>
<evidence type="ECO:0000256" key="9">
    <source>
        <dbReference type="ARBA" id="ARBA00023049"/>
    </source>
</evidence>
<comment type="subcellular location">
    <subcellularLocation>
        <location evidence="2">Membrane</location>
        <topology evidence="2">Multi-pass membrane protein</topology>
    </subcellularLocation>
</comment>
<feature type="transmembrane region" description="Helical" evidence="11">
    <location>
        <begin position="9"/>
        <end position="26"/>
    </location>
</feature>
<dbReference type="Pfam" id="PF02163">
    <property type="entry name" value="Peptidase_M50"/>
    <property type="match status" value="2"/>
</dbReference>
<keyword evidence="7" id="KW-0862">Zinc</keyword>
<dbReference type="PANTHER" id="PTHR42837:SF2">
    <property type="entry name" value="MEMBRANE METALLOPROTEASE ARASP2, CHLOROPLASTIC-RELATED"/>
    <property type="match status" value="1"/>
</dbReference>
<evidence type="ECO:0000256" key="1">
    <source>
        <dbReference type="ARBA" id="ARBA00001947"/>
    </source>
</evidence>
<dbReference type="InterPro" id="IPR004387">
    <property type="entry name" value="Pept_M50_Zn"/>
</dbReference>
<comment type="cofactor">
    <cofactor evidence="1">
        <name>Zn(2+)</name>
        <dbReference type="ChEBI" id="CHEBI:29105"/>
    </cofactor>
</comment>
<evidence type="ECO:0000256" key="3">
    <source>
        <dbReference type="ARBA" id="ARBA00007931"/>
    </source>
</evidence>
<keyword evidence="4 13" id="KW-0645">Protease</keyword>